<feature type="transmembrane region" description="Helical" evidence="1">
    <location>
        <begin position="7"/>
        <end position="29"/>
    </location>
</feature>
<evidence type="ECO:0000256" key="1">
    <source>
        <dbReference type="SAM" id="Phobius"/>
    </source>
</evidence>
<feature type="transmembrane region" description="Helical" evidence="1">
    <location>
        <begin position="61"/>
        <end position="81"/>
    </location>
</feature>
<feature type="transmembrane region" description="Helical" evidence="1">
    <location>
        <begin position="150"/>
        <end position="168"/>
    </location>
</feature>
<evidence type="ECO:0000313" key="2">
    <source>
        <dbReference type="EMBL" id="MDZ5663608.1"/>
    </source>
</evidence>
<feature type="transmembrane region" description="Helical" evidence="1">
    <location>
        <begin position="35"/>
        <end position="54"/>
    </location>
</feature>
<feature type="transmembrane region" description="Helical" evidence="1">
    <location>
        <begin position="119"/>
        <end position="138"/>
    </location>
</feature>
<reference evidence="2 3" key="1">
    <citation type="submission" date="2023-11" db="EMBL/GenBank/DDBJ databases">
        <title>Novel species in genus Nocardioides.</title>
        <authorList>
            <person name="Zhou H."/>
        </authorList>
    </citation>
    <scope>NUCLEOTIDE SEQUENCE [LARGE SCALE GENOMIC DNA]</scope>
    <source>
        <strain evidence="2 3">S-58</strain>
    </source>
</reference>
<sequence length="217" mass="21192">MVDLRRTSVITAAVVGTSLLLGGLTSWAQGVLPDALAPFANSPSGWTLLTVLVVATARPSLGAGAALGVASFVSLVLGYTAASELRGLSYDPVLWGVVGVVAGPVVGAAAAAVVDRRPVVAAVGAGVLAGVLVADGIYGLTVVGGSTSPVYWTLCLVAGCALVGTTAVRLRSPAAAAGVVASAAAATGVLTVGYGVLNRCPEAVPRLMGQESGRSQA</sequence>
<organism evidence="2 3">
    <name type="scientific">Nocardioides renjunii</name>
    <dbReference type="NCBI Taxonomy" id="3095075"/>
    <lineage>
        <taxon>Bacteria</taxon>
        <taxon>Bacillati</taxon>
        <taxon>Actinomycetota</taxon>
        <taxon>Actinomycetes</taxon>
        <taxon>Propionibacteriales</taxon>
        <taxon>Nocardioidaceae</taxon>
        <taxon>Nocardioides</taxon>
    </lineage>
</organism>
<accession>A0ABU5KFJ8</accession>
<gene>
    <name evidence="2" type="ORF">SFC79_17670</name>
</gene>
<keyword evidence="1" id="KW-0812">Transmembrane</keyword>
<feature type="transmembrane region" description="Helical" evidence="1">
    <location>
        <begin position="93"/>
        <end position="114"/>
    </location>
</feature>
<dbReference type="Pfam" id="PF20128">
    <property type="entry name" value="DUF6518"/>
    <property type="match status" value="1"/>
</dbReference>
<keyword evidence="1" id="KW-0472">Membrane</keyword>
<dbReference type="InterPro" id="IPR045393">
    <property type="entry name" value="DUF6518"/>
</dbReference>
<dbReference type="RefSeq" id="WP_322425351.1">
    <property type="nucleotide sequence ID" value="NZ_JAXQPW010000007.1"/>
</dbReference>
<name>A0ABU5KFJ8_9ACTN</name>
<keyword evidence="1" id="KW-1133">Transmembrane helix</keyword>
<proteinExistence type="predicted"/>
<feature type="transmembrane region" description="Helical" evidence="1">
    <location>
        <begin position="175"/>
        <end position="197"/>
    </location>
</feature>
<dbReference type="EMBL" id="JAXQPW010000007">
    <property type="protein sequence ID" value="MDZ5663608.1"/>
    <property type="molecule type" value="Genomic_DNA"/>
</dbReference>
<dbReference type="Proteomes" id="UP001291999">
    <property type="component" value="Unassembled WGS sequence"/>
</dbReference>
<protein>
    <submittedName>
        <fullName evidence="2">DUF6518 family protein</fullName>
    </submittedName>
</protein>
<evidence type="ECO:0000313" key="3">
    <source>
        <dbReference type="Proteomes" id="UP001291999"/>
    </source>
</evidence>
<keyword evidence="3" id="KW-1185">Reference proteome</keyword>
<comment type="caution">
    <text evidence="2">The sequence shown here is derived from an EMBL/GenBank/DDBJ whole genome shotgun (WGS) entry which is preliminary data.</text>
</comment>